<gene>
    <name evidence="1" type="primary">RvY_02836-1</name>
    <name evidence="1" type="synonym">RvY_02836.1</name>
    <name evidence="1" type="ORF">RvY_02836</name>
</gene>
<dbReference type="OrthoDB" id="2438421at2759"/>
<name>A0A1D1UL20_RAMVA</name>
<protein>
    <submittedName>
        <fullName evidence="1">Uncharacterized protein</fullName>
    </submittedName>
</protein>
<dbReference type="Proteomes" id="UP000186922">
    <property type="component" value="Unassembled WGS sequence"/>
</dbReference>
<dbReference type="EMBL" id="BDGG01000001">
    <property type="protein sequence ID" value="GAU90419.1"/>
    <property type="molecule type" value="Genomic_DNA"/>
</dbReference>
<evidence type="ECO:0000313" key="2">
    <source>
        <dbReference type="Proteomes" id="UP000186922"/>
    </source>
</evidence>
<reference evidence="1 2" key="1">
    <citation type="journal article" date="2016" name="Nat. Commun.">
        <title>Extremotolerant tardigrade genome and improved radiotolerance of human cultured cells by tardigrade-unique protein.</title>
        <authorList>
            <person name="Hashimoto T."/>
            <person name="Horikawa D.D."/>
            <person name="Saito Y."/>
            <person name="Kuwahara H."/>
            <person name="Kozuka-Hata H."/>
            <person name="Shin-I T."/>
            <person name="Minakuchi Y."/>
            <person name="Ohishi K."/>
            <person name="Motoyama A."/>
            <person name="Aizu T."/>
            <person name="Enomoto A."/>
            <person name="Kondo K."/>
            <person name="Tanaka S."/>
            <person name="Hara Y."/>
            <person name="Koshikawa S."/>
            <person name="Sagara H."/>
            <person name="Miura T."/>
            <person name="Yokobori S."/>
            <person name="Miyagawa K."/>
            <person name="Suzuki Y."/>
            <person name="Kubo T."/>
            <person name="Oyama M."/>
            <person name="Kohara Y."/>
            <person name="Fujiyama A."/>
            <person name="Arakawa K."/>
            <person name="Katayama T."/>
            <person name="Toyoda A."/>
            <person name="Kunieda T."/>
        </authorList>
    </citation>
    <scope>NUCLEOTIDE SEQUENCE [LARGE SCALE GENOMIC DNA]</scope>
    <source>
        <strain evidence="1 2">YOKOZUNA-1</strain>
    </source>
</reference>
<proteinExistence type="predicted"/>
<keyword evidence="2" id="KW-1185">Reference proteome</keyword>
<comment type="caution">
    <text evidence="1">The sequence shown here is derived from an EMBL/GenBank/DDBJ whole genome shotgun (WGS) entry which is preliminary data.</text>
</comment>
<dbReference type="AlphaFoldDB" id="A0A1D1UL20"/>
<evidence type="ECO:0000313" key="1">
    <source>
        <dbReference type="EMBL" id="GAU90419.1"/>
    </source>
</evidence>
<sequence length="46" mass="5251">MSKHLKIPCLTPGEWMTVSFIIKLLEKFSTVTDDFSAEKTATIHRV</sequence>
<accession>A0A1D1UL20</accession>
<organism evidence="1 2">
    <name type="scientific">Ramazzottius varieornatus</name>
    <name type="common">Water bear</name>
    <name type="synonym">Tardigrade</name>
    <dbReference type="NCBI Taxonomy" id="947166"/>
    <lineage>
        <taxon>Eukaryota</taxon>
        <taxon>Metazoa</taxon>
        <taxon>Ecdysozoa</taxon>
        <taxon>Tardigrada</taxon>
        <taxon>Eutardigrada</taxon>
        <taxon>Parachela</taxon>
        <taxon>Hypsibioidea</taxon>
        <taxon>Ramazzottiidae</taxon>
        <taxon>Ramazzottius</taxon>
    </lineage>
</organism>